<dbReference type="Gene3D" id="1.10.260.40">
    <property type="entry name" value="lambda repressor-like DNA-binding domains"/>
    <property type="match status" value="1"/>
</dbReference>
<name>A0ABY4EZX6_9BACI</name>
<reference evidence="6 7" key="1">
    <citation type="submission" date="2022-04" db="EMBL/GenBank/DDBJ databases">
        <title>Gracilibacillus sp. isolated from saltern.</title>
        <authorList>
            <person name="Won M."/>
            <person name="Lee C.-M."/>
            <person name="Woen H.-Y."/>
            <person name="Kwon S.-W."/>
        </authorList>
    </citation>
    <scope>NUCLEOTIDE SEQUENCE [LARGE SCALE GENOMIC DNA]</scope>
    <source>
        <strain evidence="6 7">SSWR10-1</strain>
    </source>
</reference>
<dbReference type="InterPro" id="IPR028082">
    <property type="entry name" value="Peripla_BP_I"/>
</dbReference>
<evidence type="ECO:0000259" key="5">
    <source>
        <dbReference type="PROSITE" id="PS50932"/>
    </source>
</evidence>
<evidence type="ECO:0000256" key="2">
    <source>
        <dbReference type="ARBA" id="ARBA00023015"/>
    </source>
</evidence>
<dbReference type="PANTHER" id="PTHR30146:SF148">
    <property type="entry name" value="HTH-TYPE TRANSCRIPTIONAL REPRESSOR PURR-RELATED"/>
    <property type="match status" value="1"/>
</dbReference>
<keyword evidence="1" id="KW-0678">Repressor</keyword>
<feature type="domain" description="HTH lacI-type" evidence="5">
    <location>
        <begin position="2"/>
        <end position="56"/>
    </location>
</feature>
<keyword evidence="3" id="KW-0238">DNA-binding</keyword>
<evidence type="ECO:0000313" key="6">
    <source>
        <dbReference type="EMBL" id="UOQ49958.1"/>
    </source>
</evidence>
<dbReference type="InterPro" id="IPR001761">
    <property type="entry name" value="Peripla_BP/Lac1_sug-bd_dom"/>
</dbReference>
<evidence type="ECO:0000313" key="7">
    <source>
        <dbReference type="Proteomes" id="UP000831782"/>
    </source>
</evidence>
<dbReference type="SUPFAM" id="SSF53822">
    <property type="entry name" value="Periplasmic binding protein-like I"/>
    <property type="match status" value="1"/>
</dbReference>
<dbReference type="PRINTS" id="PR00036">
    <property type="entry name" value="HTHLACI"/>
</dbReference>
<dbReference type="Gene3D" id="3.40.50.2300">
    <property type="match status" value="2"/>
</dbReference>
<dbReference type="SUPFAM" id="SSF47413">
    <property type="entry name" value="lambda repressor-like DNA-binding domains"/>
    <property type="match status" value="1"/>
</dbReference>
<keyword evidence="2" id="KW-0805">Transcription regulation</keyword>
<dbReference type="Pfam" id="PF00532">
    <property type="entry name" value="Peripla_BP_1"/>
    <property type="match status" value="1"/>
</dbReference>
<dbReference type="PROSITE" id="PS50932">
    <property type="entry name" value="HTH_LACI_2"/>
    <property type="match status" value="1"/>
</dbReference>
<dbReference type="RefSeq" id="WP_244723030.1">
    <property type="nucleotide sequence ID" value="NZ_CP095072.1"/>
</dbReference>
<accession>A0ABY4EZX6</accession>
<dbReference type="Pfam" id="PF00356">
    <property type="entry name" value="LacI"/>
    <property type="match status" value="1"/>
</dbReference>
<dbReference type="PANTHER" id="PTHR30146">
    <property type="entry name" value="LACI-RELATED TRANSCRIPTIONAL REPRESSOR"/>
    <property type="match status" value="1"/>
</dbReference>
<sequence>MVTIYDIAKKANVSPMTVSRVINNAPNIRNKTREKVEIAIKELGYIPNSAARSLISNQTKTLGLILTDISNPFFSKIARGAEDAAVQMGYRVLMSNTDEDSEKEINYIDMMLSARVDGVLIAPTSDKTLEQIERFKRHHIPVVLIDRLIEGFTGDYVLGDSYEGSRKLVEHLIDNGHHNIALINGPSNVSTARERKRGYIETLKLNDLPVYEHYISEIDYRNIEEDSAKIIVDRLIRSEPEKRPTAIFAANNFIAISVMKAVKELGLQVPKDISVVCFDEVEPVVYFDPFFTVAAQPANEMGKIGIQFLMERVEQKQVISQRKVVLPPDIHIRKSTRKINSRFSRKGET</sequence>
<organism evidence="6 7">
    <name type="scientific">Gracilibacillus caseinilyticus</name>
    <dbReference type="NCBI Taxonomy" id="2932256"/>
    <lineage>
        <taxon>Bacteria</taxon>
        <taxon>Bacillati</taxon>
        <taxon>Bacillota</taxon>
        <taxon>Bacilli</taxon>
        <taxon>Bacillales</taxon>
        <taxon>Bacillaceae</taxon>
        <taxon>Gracilibacillus</taxon>
    </lineage>
</organism>
<keyword evidence="4" id="KW-0804">Transcription</keyword>
<dbReference type="Proteomes" id="UP000831782">
    <property type="component" value="Chromosome"/>
</dbReference>
<evidence type="ECO:0000256" key="3">
    <source>
        <dbReference type="ARBA" id="ARBA00023125"/>
    </source>
</evidence>
<dbReference type="CDD" id="cd01392">
    <property type="entry name" value="HTH_LacI"/>
    <property type="match status" value="1"/>
</dbReference>
<dbReference type="EMBL" id="CP095072">
    <property type="protein sequence ID" value="UOQ49958.1"/>
    <property type="molecule type" value="Genomic_DNA"/>
</dbReference>
<evidence type="ECO:0000256" key="1">
    <source>
        <dbReference type="ARBA" id="ARBA00022491"/>
    </source>
</evidence>
<keyword evidence="7" id="KW-1185">Reference proteome</keyword>
<evidence type="ECO:0000256" key="4">
    <source>
        <dbReference type="ARBA" id="ARBA00023163"/>
    </source>
</evidence>
<protein>
    <submittedName>
        <fullName evidence="6">LacI family transcriptional regulator</fullName>
    </submittedName>
</protein>
<dbReference type="InterPro" id="IPR010982">
    <property type="entry name" value="Lambda_DNA-bd_dom_sf"/>
</dbReference>
<proteinExistence type="predicted"/>
<dbReference type="InterPro" id="IPR000843">
    <property type="entry name" value="HTH_LacI"/>
</dbReference>
<gene>
    <name evidence="6" type="ORF">MUN88_07820</name>
</gene>
<dbReference type="SMART" id="SM00354">
    <property type="entry name" value="HTH_LACI"/>
    <property type="match status" value="1"/>
</dbReference>
<dbReference type="PROSITE" id="PS00356">
    <property type="entry name" value="HTH_LACI_1"/>
    <property type="match status" value="1"/>
</dbReference>